<name>A0A8S5PNU9_9CAUD</name>
<sequence>MCLCRFNKIFIFVNLNQKIRDFFDSIVLYSEMNTLLRLMVKFYSRYFTGRLHD</sequence>
<dbReference type="EMBL" id="BK015465">
    <property type="protein sequence ID" value="DAE08179.1"/>
    <property type="molecule type" value="Genomic_DNA"/>
</dbReference>
<proteinExistence type="predicted"/>
<protein>
    <submittedName>
        <fullName evidence="1">Uncharacterized protein</fullName>
    </submittedName>
</protein>
<reference evidence="1" key="1">
    <citation type="journal article" date="2021" name="Proc. Natl. Acad. Sci. U.S.A.">
        <title>A Catalog of Tens of Thousands of Viruses from Human Metagenomes Reveals Hidden Associations with Chronic Diseases.</title>
        <authorList>
            <person name="Tisza M.J."/>
            <person name="Buck C.B."/>
        </authorList>
    </citation>
    <scope>NUCLEOTIDE SEQUENCE</scope>
    <source>
        <strain evidence="1">CtXQ014</strain>
    </source>
</reference>
<evidence type="ECO:0000313" key="1">
    <source>
        <dbReference type="EMBL" id="DAE08179.1"/>
    </source>
</evidence>
<accession>A0A8S5PNU9</accession>
<organism evidence="1">
    <name type="scientific">Siphoviridae sp. ctXQ014</name>
    <dbReference type="NCBI Taxonomy" id="2825542"/>
    <lineage>
        <taxon>Viruses</taxon>
        <taxon>Duplodnaviria</taxon>
        <taxon>Heunggongvirae</taxon>
        <taxon>Uroviricota</taxon>
        <taxon>Caudoviricetes</taxon>
    </lineage>
</organism>